<sequence length="610" mass="67363">MGFAHVYGYLQELFPQIDARLLKAVAIENSKDAYAAVEVVISEILPQMTENEKPSPPLGNLGSQNDLDEEVQEDGGSLTRHHRVFGNANTSQSNFSINIDGEGSSSSGNHLADRSLVNGAPFCDGSDLIDKSYETFGSEAVEAPKRAEESRAISINQISPARLVAMHHLNIAKIPDESNGINESEELILLGMVNKPPTSTKQSSTDGPLTLADVSSFGTDKLRNYGKVSAENQVHSSDYGNEQCQEKNKDIYIENLICQLEHALPQEEAPHANISDVCVEYLNDIDTAAEASDAASSVEGSAIEESLNMTRSLQIVEADLLEQIIEDAKNNKKNLFSAMESVINTMKEVEERERAADQAREEAAHRSSDVWRRIEELKRMIQSAKEANDMHAGEVYGERAILATEVRELQSRLLSLCDERDMSLAILDEMRNALETRLTVADEMIEAASHEQWAKTEYACFALKEQEALMEKVVHQSKVLQEEAEENFKLREFLIDRGRIVDQLQGEIAVICQDVKLLKERFDSGVSLSKSISFGQTSCILASSSSTLGNSTSSDRVPNHSLNLNYKAPDGANLETSMDQSSPRKESRYENGAGADEKDHTDNGWELCDI</sequence>
<dbReference type="Proteomes" id="UP001346149">
    <property type="component" value="Unassembled WGS sequence"/>
</dbReference>
<reference evidence="3 4" key="1">
    <citation type="journal article" date="2023" name="Hortic Res">
        <title>Pangenome of water caltrop reveals structural variations and asymmetric subgenome divergence after allopolyploidization.</title>
        <authorList>
            <person name="Zhang X."/>
            <person name="Chen Y."/>
            <person name="Wang L."/>
            <person name="Yuan Y."/>
            <person name="Fang M."/>
            <person name="Shi L."/>
            <person name="Lu R."/>
            <person name="Comes H.P."/>
            <person name="Ma Y."/>
            <person name="Chen Y."/>
            <person name="Huang G."/>
            <person name="Zhou Y."/>
            <person name="Zheng Z."/>
            <person name="Qiu Y."/>
        </authorList>
    </citation>
    <scope>NUCLEOTIDE SEQUENCE [LARGE SCALE GENOMIC DNA]</scope>
    <source>
        <strain evidence="3">F231</strain>
    </source>
</reference>
<accession>A0AAN7QVA7</accession>
<evidence type="ECO:0000313" key="3">
    <source>
        <dbReference type="EMBL" id="KAK4776493.1"/>
    </source>
</evidence>
<evidence type="ECO:0008006" key="5">
    <source>
        <dbReference type="Google" id="ProtNLM"/>
    </source>
</evidence>
<keyword evidence="4" id="KW-1185">Reference proteome</keyword>
<feature type="region of interest" description="Disordered" evidence="2">
    <location>
        <begin position="546"/>
        <end position="610"/>
    </location>
</feature>
<feature type="compositionally biased region" description="Basic and acidic residues" evidence="2">
    <location>
        <begin position="582"/>
        <end position="603"/>
    </location>
</feature>
<dbReference type="AlphaFoldDB" id="A0AAN7QVA7"/>
<dbReference type="EMBL" id="JAXQNO010000018">
    <property type="protein sequence ID" value="KAK4776493.1"/>
    <property type="molecule type" value="Genomic_DNA"/>
</dbReference>
<feature type="region of interest" description="Disordered" evidence="2">
    <location>
        <begin position="48"/>
        <end position="77"/>
    </location>
</feature>
<protein>
    <recommendedName>
        <fullName evidence="5">CUE domain-containing protein</fullName>
    </recommendedName>
</protein>
<keyword evidence="1" id="KW-0175">Coiled coil</keyword>
<dbReference type="PANTHER" id="PTHR48459:SF1">
    <property type="entry name" value="CUE DOMAIN-CONTAINING PROTEIN"/>
    <property type="match status" value="1"/>
</dbReference>
<comment type="caution">
    <text evidence="3">The sequence shown here is derived from an EMBL/GenBank/DDBJ whole genome shotgun (WGS) entry which is preliminary data.</text>
</comment>
<organism evidence="3 4">
    <name type="scientific">Trapa natans</name>
    <name type="common">Water chestnut</name>
    <dbReference type="NCBI Taxonomy" id="22666"/>
    <lineage>
        <taxon>Eukaryota</taxon>
        <taxon>Viridiplantae</taxon>
        <taxon>Streptophyta</taxon>
        <taxon>Embryophyta</taxon>
        <taxon>Tracheophyta</taxon>
        <taxon>Spermatophyta</taxon>
        <taxon>Magnoliopsida</taxon>
        <taxon>eudicotyledons</taxon>
        <taxon>Gunneridae</taxon>
        <taxon>Pentapetalae</taxon>
        <taxon>rosids</taxon>
        <taxon>malvids</taxon>
        <taxon>Myrtales</taxon>
        <taxon>Lythraceae</taxon>
        <taxon>Trapa</taxon>
    </lineage>
</organism>
<name>A0AAN7QVA7_TRANT</name>
<proteinExistence type="predicted"/>
<feature type="coiled-coil region" evidence="1">
    <location>
        <begin position="318"/>
        <end position="394"/>
    </location>
</feature>
<gene>
    <name evidence="3" type="ORF">SAY86_005181</name>
</gene>
<evidence type="ECO:0000256" key="2">
    <source>
        <dbReference type="SAM" id="MobiDB-lite"/>
    </source>
</evidence>
<dbReference type="PANTHER" id="PTHR48459">
    <property type="entry name" value="CUE DOMAIN-CONTAINING PROTEIN"/>
    <property type="match status" value="1"/>
</dbReference>
<evidence type="ECO:0000313" key="4">
    <source>
        <dbReference type="Proteomes" id="UP001346149"/>
    </source>
</evidence>
<evidence type="ECO:0000256" key="1">
    <source>
        <dbReference type="SAM" id="Coils"/>
    </source>
</evidence>